<dbReference type="GO" id="GO:0003887">
    <property type="term" value="F:DNA-directed DNA polymerase activity"/>
    <property type="evidence" value="ECO:0007669"/>
    <property type="project" value="UniProtKB-KW"/>
</dbReference>
<dbReference type="GO" id="GO:0006260">
    <property type="term" value="P:DNA replication"/>
    <property type="evidence" value="ECO:0007669"/>
    <property type="project" value="UniProtKB-KW"/>
</dbReference>
<evidence type="ECO:0000256" key="4">
    <source>
        <dbReference type="ARBA" id="ARBA00022695"/>
    </source>
</evidence>
<keyword evidence="5" id="KW-0235">DNA replication</keyword>
<protein>
    <recommendedName>
        <fullName evidence="2">DNA-directed DNA polymerase</fullName>
        <ecNumber evidence="2">2.7.7.7</ecNumber>
    </recommendedName>
</protein>
<comment type="caution">
    <text evidence="10">The sequence shown here is derived from an EMBL/GenBank/DDBJ whole genome shotgun (WGS) entry which is preliminary data.</text>
</comment>
<evidence type="ECO:0000256" key="7">
    <source>
        <dbReference type="ARBA" id="ARBA00023125"/>
    </source>
</evidence>
<feature type="domain" description="DNA-directed DNA polymerase family B mitochondria/virus" evidence="9">
    <location>
        <begin position="4"/>
        <end position="48"/>
    </location>
</feature>
<dbReference type="InterPro" id="IPR043502">
    <property type="entry name" value="DNA/RNA_pol_sf"/>
</dbReference>
<comment type="catalytic activity">
    <reaction evidence="8">
        <text>DNA(n) + a 2'-deoxyribonucleoside 5'-triphosphate = DNA(n+1) + diphosphate</text>
        <dbReference type="Rhea" id="RHEA:22508"/>
        <dbReference type="Rhea" id="RHEA-COMP:17339"/>
        <dbReference type="Rhea" id="RHEA-COMP:17340"/>
        <dbReference type="ChEBI" id="CHEBI:33019"/>
        <dbReference type="ChEBI" id="CHEBI:61560"/>
        <dbReference type="ChEBI" id="CHEBI:173112"/>
        <dbReference type="EC" id="2.7.7.7"/>
    </reaction>
</comment>
<dbReference type="GO" id="GO:0000166">
    <property type="term" value="F:nucleotide binding"/>
    <property type="evidence" value="ECO:0007669"/>
    <property type="project" value="InterPro"/>
</dbReference>
<keyword evidence="4" id="KW-0548">Nucleotidyltransferase</keyword>
<feature type="non-terminal residue" evidence="10">
    <location>
        <position position="242"/>
    </location>
</feature>
<evidence type="ECO:0000256" key="2">
    <source>
        <dbReference type="ARBA" id="ARBA00012417"/>
    </source>
</evidence>
<dbReference type="AlphaFoldDB" id="X1N8J6"/>
<gene>
    <name evidence="10" type="ORF">S06H3_42591</name>
</gene>
<dbReference type="EC" id="2.7.7.7" evidence="2"/>
<keyword evidence="6" id="KW-0239">DNA-directed DNA polymerase</keyword>
<dbReference type="Gene3D" id="3.90.1600.10">
    <property type="entry name" value="Palm domain of DNA polymerase"/>
    <property type="match status" value="1"/>
</dbReference>
<dbReference type="PROSITE" id="PS00116">
    <property type="entry name" value="DNA_POLYMERASE_B"/>
    <property type="match status" value="1"/>
</dbReference>
<name>X1N8J6_9ZZZZ</name>
<dbReference type="InterPro" id="IPR004868">
    <property type="entry name" value="DNA-dir_DNA_pol_B_mt/vir"/>
</dbReference>
<proteinExistence type="inferred from homology"/>
<evidence type="ECO:0000256" key="3">
    <source>
        <dbReference type="ARBA" id="ARBA00022679"/>
    </source>
</evidence>
<keyword evidence="7" id="KW-0238">DNA-binding</keyword>
<dbReference type="SUPFAM" id="SSF56672">
    <property type="entry name" value="DNA/RNA polymerases"/>
    <property type="match status" value="1"/>
</dbReference>
<dbReference type="EMBL" id="BARV01026351">
    <property type="protein sequence ID" value="GAI39928.1"/>
    <property type="molecule type" value="Genomic_DNA"/>
</dbReference>
<evidence type="ECO:0000256" key="5">
    <source>
        <dbReference type="ARBA" id="ARBA00022705"/>
    </source>
</evidence>
<evidence type="ECO:0000256" key="6">
    <source>
        <dbReference type="ARBA" id="ARBA00022932"/>
    </source>
</evidence>
<dbReference type="InterPro" id="IPR017964">
    <property type="entry name" value="DNA-dir_DNA_pol_B_CS"/>
</dbReference>
<dbReference type="Gene3D" id="1.10.287.690">
    <property type="entry name" value="Helix hairpin bin"/>
    <property type="match status" value="1"/>
</dbReference>
<keyword evidence="3" id="KW-0808">Transferase</keyword>
<accession>X1N8J6</accession>
<organism evidence="10">
    <name type="scientific">marine sediment metagenome</name>
    <dbReference type="NCBI Taxonomy" id="412755"/>
    <lineage>
        <taxon>unclassified sequences</taxon>
        <taxon>metagenomes</taxon>
        <taxon>ecological metagenomes</taxon>
    </lineage>
</organism>
<dbReference type="Pfam" id="PF03175">
    <property type="entry name" value="DNA_pol_B_2"/>
    <property type="match status" value="1"/>
</dbReference>
<evidence type="ECO:0000256" key="1">
    <source>
        <dbReference type="ARBA" id="ARBA00005755"/>
    </source>
</evidence>
<evidence type="ECO:0000313" key="10">
    <source>
        <dbReference type="EMBL" id="GAI39928.1"/>
    </source>
</evidence>
<dbReference type="InterPro" id="IPR023211">
    <property type="entry name" value="DNA_pol_palm_dom_sf"/>
</dbReference>
<evidence type="ECO:0000256" key="8">
    <source>
        <dbReference type="ARBA" id="ARBA00049244"/>
    </source>
</evidence>
<comment type="similarity">
    <text evidence="1">Belongs to the DNA polymerase type-B family.</text>
</comment>
<reference evidence="10" key="1">
    <citation type="journal article" date="2014" name="Front. Microbiol.">
        <title>High frequency of phylogenetically diverse reductive dehalogenase-homologous genes in deep subseafloor sedimentary metagenomes.</title>
        <authorList>
            <person name="Kawai M."/>
            <person name="Futagami T."/>
            <person name="Toyoda A."/>
            <person name="Takaki Y."/>
            <person name="Nishi S."/>
            <person name="Hori S."/>
            <person name="Arai W."/>
            <person name="Tsubouchi T."/>
            <person name="Morono Y."/>
            <person name="Uchiyama I."/>
            <person name="Ito T."/>
            <person name="Fujiyama A."/>
            <person name="Inagaki F."/>
            <person name="Takami H."/>
        </authorList>
    </citation>
    <scope>NUCLEOTIDE SEQUENCE</scope>
    <source>
        <strain evidence="10">Expedition CK06-06</strain>
    </source>
</reference>
<evidence type="ECO:0000259" key="9">
    <source>
        <dbReference type="Pfam" id="PF03175"/>
    </source>
</evidence>
<dbReference type="GO" id="GO:0003677">
    <property type="term" value="F:DNA binding"/>
    <property type="evidence" value="ECO:0007669"/>
    <property type="project" value="UniProtKB-KW"/>
</dbReference>
<sequence>MVYRRGRPFGEYVDYFWDIRRKAMEEGDETMKWFAKLLQNSFYGKWGQLNPVYDVTKAEPGELSGITTVVSTASGRRASRLVFGGKVWMLNGEAPARFTSVSLASWISSYGRVKLWKLAQQASLDHVYYCDTDSLFVDQTGYERLSSEIVPNTLGMLEVKKKGQSLTIKGLKDYTLDGDIAIKGVPKKRHHFSSEEARAYLEKKGHDEEYILEHLEDVYSYMTFDRFRTRLRKGAPDMIQQR</sequence>